<sequence length="124" mass="14355">MEFDNQTMFRHSHVSSKCFYTARVAEHLEQSVVNLCDRNGGLFGTLALVEGAFVIEPLVDIEQEQEEEMVNGISDEQLQNVGVRKRKRHLTAEFASDLRAHLVYRLQPHHFENDFHKRTTTAEQ</sequence>
<dbReference type="AlphaFoldDB" id="A0A183CSN1"/>
<evidence type="ECO:0000313" key="2">
    <source>
        <dbReference type="WBParaSite" id="GPLIN_001588900"/>
    </source>
</evidence>
<dbReference type="WBParaSite" id="GPLIN_001588900">
    <property type="protein sequence ID" value="GPLIN_001588900"/>
    <property type="gene ID" value="GPLIN_001588900"/>
</dbReference>
<dbReference type="Proteomes" id="UP000050741">
    <property type="component" value="Unassembled WGS sequence"/>
</dbReference>
<reference evidence="1" key="1">
    <citation type="submission" date="2013-12" db="EMBL/GenBank/DDBJ databases">
        <authorList>
            <person name="Aslett M."/>
        </authorList>
    </citation>
    <scope>NUCLEOTIDE SEQUENCE [LARGE SCALE GENOMIC DNA]</scope>
    <source>
        <strain evidence="1">Lindley</strain>
    </source>
</reference>
<protein>
    <submittedName>
        <fullName evidence="2">Pep_M12B_propep domain-containing protein</fullName>
    </submittedName>
</protein>
<evidence type="ECO:0000313" key="1">
    <source>
        <dbReference type="Proteomes" id="UP000050741"/>
    </source>
</evidence>
<reference evidence="1" key="2">
    <citation type="submission" date="2014-05" db="EMBL/GenBank/DDBJ databases">
        <title>The genome and life-stage specific transcriptomes of Globodera pallida elucidate key aspects of plant parasitism by a cyst nematode.</title>
        <authorList>
            <person name="Cotton J.A."/>
            <person name="Lilley C.J."/>
            <person name="Jones L.M."/>
            <person name="Kikuchi T."/>
            <person name="Reid A.J."/>
            <person name="Thorpe P."/>
            <person name="Tsai I.J."/>
            <person name="Beasley H."/>
            <person name="Blok V."/>
            <person name="Cock P.J.A."/>
            <person name="Van den Akker S.E."/>
            <person name="Holroyd N."/>
            <person name="Hunt M."/>
            <person name="Mantelin S."/>
            <person name="Naghra H."/>
            <person name="Pain A."/>
            <person name="Palomares-Rius J.E."/>
            <person name="Zarowiecki M."/>
            <person name="Berriman M."/>
            <person name="Jones J.T."/>
            <person name="Urwin P.E."/>
        </authorList>
    </citation>
    <scope>NUCLEOTIDE SEQUENCE [LARGE SCALE GENOMIC DNA]</scope>
    <source>
        <strain evidence="1">Lindley</strain>
    </source>
</reference>
<name>A0A183CSN1_GLOPA</name>
<keyword evidence="1" id="KW-1185">Reference proteome</keyword>
<proteinExistence type="predicted"/>
<reference evidence="2" key="3">
    <citation type="submission" date="2016-06" db="UniProtKB">
        <authorList>
            <consortium name="WormBaseParasite"/>
        </authorList>
    </citation>
    <scope>IDENTIFICATION</scope>
</reference>
<organism evidence="1 2">
    <name type="scientific">Globodera pallida</name>
    <name type="common">Potato cyst nematode worm</name>
    <name type="synonym">Heterodera pallida</name>
    <dbReference type="NCBI Taxonomy" id="36090"/>
    <lineage>
        <taxon>Eukaryota</taxon>
        <taxon>Metazoa</taxon>
        <taxon>Ecdysozoa</taxon>
        <taxon>Nematoda</taxon>
        <taxon>Chromadorea</taxon>
        <taxon>Rhabditida</taxon>
        <taxon>Tylenchina</taxon>
        <taxon>Tylenchomorpha</taxon>
        <taxon>Tylenchoidea</taxon>
        <taxon>Heteroderidae</taxon>
        <taxon>Heteroderinae</taxon>
        <taxon>Globodera</taxon>
    </lineage>
</organism>
<accession>A0A183CSN1</accession>